<sequence>MDRVQAILDFWFLPENHPEFGKTRTEWFLKNPSFDTQIRTLFLSDLEAAAAGHYLAWTESKKGCLALIILFDQFPRNIFRESKRAFETDGKALEITRHLMASGFFKELNLVQKQFVILPFEHSEDMDNQKRSLQLFIETGNTDLINYAQAHYDIIERFGRFPHRNNILGRTSTPAEEEFLKKPGSSF</sequence>
<dbReference type="SUPFAM" id="SSF48452">
    <property type="entry name" value="TPR-like"/>
    <property type="match status" value="1"/>
</dbReference>
<reference evidence="1" key="1">
    <citation type="submission" date="2022-06" db="EMBL/GenBank/DDBJ databases">
        <title>Sneathiella actinostolidae sp. nov., isolated from a sea anemonein the Western Pacific Ocean.</title>
        <authorList>
            <person name="Wei M.J."/>
        </authorList>
    </citation>
    <scope>NUCLEOTIDE SEQUENCE</scope>
    <source>
        <strain evidence="1">PHK-P5</strain>
    </source>
</reference>
<name>A0ABY4W8Q8_9PROT</name>
<dbReference type="InterPro" id="IPR010323">
    <property type="entry name" value="DUF924"/>
</dbReference>
<proteinExistence type="predicted"/>
<dbReference type="Proteomes" id="UP001056291">
    <property type="component" value="Chromosome"/>
</dbReference>
<dbReference type="InterPro" id="IPR011990">
    <property type="entry name" value="TPR-like_helical_dom_sf"/>
</dbReference>
<evidence type="ECO:0000313" key="2">
    <source>
        <dbReference type="Proteomes" id="UP001056291"/>
    </source>
</evidence>
<organism evidence="1 2">
    <name type="scientific">Sneathiella marina</name>
    <dbReference type="NCBI Taxonomy" id="2950108"/>
    <lineage>
        <taxon>Bacteria</taxon>
        <taxon>Pseudomonadati</taxon>
        <taxon>Pseudomonadota</taxon>
        <taxon>Alphaproteobacteria</taxon>
        <taxon>Sneathiellales</taxon>
        <taxon>Sneathiellaceae</taxon>
        <taxon>Sneathiella</taxon>
    </lineage>
</organism>
<accession>A0ABY4W8Q8</accession>
<gene>
    <name evidence="1" type="ORF">NBZ79_04880</name>
</gene>
<dbReference type="Gene3D" id="1.25.40.10">
    <property type="entry name" value="Tetratricopeptide repeat domain"/>
    <property type="match status" value="1"/>
</dbReference>
<dbReference type="EMBL" id="CP098747">
    <property type="protein sequence ID" value="USG62312.1"/>
    <property type="molecule type" value="Genomic_DNA"/>
</dbReference>
<dbReference type="Gene3D" id="1.20.58.320">
    <property type="entry name" value="TPR-like"/>
    <property type="match status" value="1"/>
</dbReference>
<protein>
    <submittedName>
        <fullName evidence="1">DUF924 domain-containing protein</fullName>
    </submittedName>
</protein>
<evidence type="ECO:0000313" key="1">
    <source>
        <dbReference type="EMBL" id="USG62312.1"/>
    </source>
</evidence>
<dbReference type="Pfam" id="PF06041">
    <property type="entry name" value="DUF924"/>
    <property type="match status" value="1"/>
</dbReference>
<dbReference type="RefSeq" id="WP_251935985.1">
    <property type="nucleotide sequence ID" value="NZ_CP098747.1"/>
</dbReference>
<keyword evidence="2" id="KW-1185">Reference proteome</keyword>